<feature type="chain" id="PRO_5028938133" evidence="1">
    <location>
        <begin position="24"/>
        <end position="215"/>
    </location>
</feature>
<dbReference type="SUPFAM" id="SSF49899">
    <property type="entry name" value="Concanavalin A-like lectins/glucanases"/>
    <property type="match status" value="1"/>
</dbReference>
<dbReference type="Proteomes" id="UP000515237">
    <property type="component" value="Chromosome"/>
</dbReference>
<evidence type="ECO:0000259" key="2">
    <source>
        <dbReference type="Pfam" id="PF06439"/>
    </source>
</evidence>
<dbReference type="GO" id="GO:0004553">
    <property type="term" value="F:hydrolase activity, hydrolyzing O-glycosyl compounds"/>
    <property type="evidence" value="ECO:0007669"/>
    <property type="project" value="UniProtKB-ARBA"/>
</dbReference>
<accession>A0A7G7G303</accession>
<dbReference type="EMBL" id="CP055156">
    <property type="protein sequence ID" value="QNF31537.1"/>
    <property type="molecule type" value="Genomic_DNA"/>
</dbReference>
<dbReference type="InterPro" id="IPR010496">
    <property type="entry name" value="AL/BT2_dom"/>
</dbReference>
<name>A0A7G7G303_9BACT</name>
<organism evidence="3 4">
    <name type="scientific">Adhaeribacter swui</name>
    <dbReference type="NCBI Taxonomy" id="2086471"/>
    <lineage>
        <taxon>Bacteria</taxon>
        <taxon>Pseudomonadati</taxon>
        <taxon>Bacteroidota</taxon>
        <taxon>Cytophagia</taxon>
        <taxon>Cytophagales</taxon>
        <taxon>Hymenobacteraceae</taxon>
        <taxon>Adhaeribacter</taxon>
    </lineage>
</organism>
<dbReference type="AlphaFoldDB" id="A0A7G7G303"/>
<evidence type="ECO:0000256" key="1">
    <source>
        <dbReference type="SAM" id="SignalP"/>
    </source>
</evidence>
<evidence type="ECO:0000313" key="4">
    <source>
        <dbReference type="Proteomes" id="UP000515237"/>
    </source>
</evidence>
<dbReference type="RefSeq" id="WP_185272311.1">
    <property type="nucleotide sequence ID" value="NZ_CP055156.1"/>
</dbReference>
<dbReference type="Gene3D" id="2.60.120.560">
    <property type="entry name" value="Exo-inulinase, domain 1"/>
    <property type="match status" value="1"/>
</dbReference>
<keyword evidence="4" id="KW-1185">Reference proteome</keyword>
<dbReference type="InterPro" id="IPR013320">
    <property type="entry name" value="ConA-like_dom_sf"/>
</dbReference>
<keyword evidence="1" id="KW-0732">Signal</keyword>
<reference evidence="3 4" key="1">
    <citation type="journal article" date="2018" name="Int. J. Syst. Evol. Microbiol.">
        <title>Adhaeribacter swui sp. nov., isolated from wet mud.</title>
        <authorList>
            <person name="Kim D.U."/>
            <person name="Kim K.W."/>
            <person name="Kang M.S."/>
            <person name="Kim J.Y."/>
            <person name="Jang J.H."/>
            <person name="Kim M.K."/>
        </authorList>
    </citation>
    <scope>NUCLEOTIDE SEQUENCE [LARGE SCALE GENOMIC DNA]</scope>
    <source>
        <strain evidence="3 4">KCTC 52873</strain>
    </source>
</reference>
<feature type="signal peptide" evidence="1">
    <location>
        <begin position="1"/>
        <end position="23"/>
    </location>
</feature>
<dbReference type="Pfam" id="PF06439">
    <property type="entry name" value="3keto-disac_hyd"/>
    <property type="match status" value="1"/>
</dbReference>
<protein>
    <submittedName>
        <fullName evidence="3">DUF1080 domain-containing protein</fullName>
    </submittedName>
</protein>
<proteinExistence type="predicted"/>
<gene>
    <name evidence="3" type="ORF">HUW51_01895</name>
</gene>
<dbReference type="PROSITE" id="PS51257">
    <property type="entry name" value="PROKAR_LIPOPROTEIN"/>
    <property type="match status" value="1"/>
</dbReference>
<dbReference type="GO" id="GO:0005975">
    <property type="term" value="P:carbohydrate metabolic process"/>
    <property type="evidence" value="ECO:0007669"/>
    <property type="project" value="UniProtKB-ARBA"/>
</dbReference>
<dbReference type="KEGG" id="aswu:HUW51_01895"/>
<feature type="domain" description="3-keto-alpha-glucoside-1,2-lyase/3-keto-2-hydroxy-glucal hydratase" evidence="2">
    <location>
        <begin position="31"/>
        <end position="212"/>
    </location>
</feature>
<evidence type="ECO:0000313" key="3">
    <source>
        <dbReference type="EMBL" id="QNF31537.1"/>
    </source>
</evidence>
<sequence length="215" mass="23972">MKKTLNLWVLALFLFGCTTSASKGPKESKDGWISLFDGTSLNGWRASENPATFSVENGAIVVHGPRAHLFYEGPVQNHDFKNFEFKAQVMTTPGSNSGMFIHTAYQETGWPSKGYEIQVNNSHTDWRRTGSLYAVQDVKEQVVKDNEWYTESITVQGKRITIKINDKVVVDYTEPDSIATTNMGGKMLSSGTVALQGHDPDSKVYFKDVMIKPLP</sequence>